<dbReference type="RefSeq" id="WP_145174904.1">
    <property type="nucleotide sequence ID" value="NZ_CP036525.1"/>
</dbReference>
<feature type="compositionally biased region" description="Basic and acidic residues" evidence="1">
    <location>
        <begin position="87"/>
        <end position="105"/>
    </location>
</feature>
<accession>A0A517NJM0</accession>
<evidence type="ECO:0000256" key="1">
    <source>
        <dbReference type="SAM" id="MobiDB-lite"/>
    </source>
</evidence>
<name>A0A517NJM0_9BACT</name>
<sequence precursor="true">MAIQLALPLLLFLSPAMAVDFSLDQRTHPGITQSQPSIDDTPSKIHHGKQPLTTQWPVLDESRHASLDRKLLNTLTLCAQATAAPDTSRDNAPDVRPVDDERDPQTRFPEFSWDRIPLYMHVRKETSYTDDEIKFLAKFPLITFEKANGHKDHGTVEAGTLAAARAVKEIHPNTTILYYRNVIVHYGGYEADEQLDRIPGALLHDQSGSTKLVRNRVQAYDLSNAKVRRWWTQACSRMTSDPAIDGIFLDGNIKALEPQYLRGQIGAAKKKQTMDGYHELMKQTREAIGPSKLMLANILRARFENAGLEYLNYFDGSYLEGFFHNVGGVSYEDYVAKGIDAMQQAARQGKIIAMTTGFAPPGDTARNTSRLGIDEGHSNAGSDAHARAGLIYPLAIFLVCAEKHSYFRIHEGYSANESDRWMRWFPEYDRPLGPPLGPATKDGYRYSRTFEHASVELDIQNRTANIQWKQP</sequence>
<feature type="chain" id="PRO_5022233131" evidence="2">
    <location>
        <begin position="19"/>
        <end position="471"/>
    </location>
</feature>
<gene>
    <name evidence="3" type="ORF">K227x_56590</name>
</gene>
<dbReference type="InterPro" id="IPR029455">
    <property type="entry name" value="GHL15"/>
</dbReference>
<proteinExistence type="predicted"/>
<dbReference type="OrthoDB" id="9779834at2"/>
<dbReference type="Proteomes" id="UP000318538">
    <property type="component" value="Chromosome"/>
</dbReference>
<keyword evidence="2" id="KW-0732">Signal</keyword>
<feature type="compositionally biased region" description="Polar residues" evidence="1">
    <location>
        <begin position="30"/>
        <end position="40"/>
    </location>
</feature>
<dbReference type="InterPro" id="IPR017853">
    <property type="entry name" value="GH"/>
</dbReference>
<protein>
    <submittedName>
        <fullName evidence="3">Uncharacterized protein</fullName>
    </submittedName>
</protein>
<evidence type="ECO:0000256" key="2">
    <source>
        <dbReference type="SAM" id="SignalP"/>
    </source>
</evidence>
<feature type="signal peptide" evidence="2">
    <location>
        <begin position="1"/>
        <end position="18"/>
    </location>
</feature>
<dbReference type="EMBL" id="CP036525">
    <property type="protein sequence ID" value="QDT07233.1"/>
    <property type="molecule type" value="Genomic_DNA"/>
</dbReference>
<dbReference type="KEGG" id="rlc:K227x_56590"/>
<dbReference type="AlphaFoldDB" id="A0A517NJM0"/>
<dbReference type="Pfam" id="PF14885">
    <property type="entry name" value="GHL15"/>
    <property type="match status" value="1"/>
</dbReference>
<evidence type="ECO:0000313" key="3">
    <source>
        <dbReference type="EMBL" id="QDT07233.1"/>
    </source>
</evidence>
<feature type="region of interest" description="Disordered" evidence="1">
    <location>
        <begin position="83"/>
        <end position="107"/>
    </location>
</feature>
<feature type="region of interest" description="Disordered" evidence="1">
    <location>
        <begin position="28"/>
        <end position="52"/>
    </location>
</feature>
<dbReference type="SUPFAM" id="SSF51445">
    <property type="entry name" value="(Trans)glycosidases"/>
    <property type="match status" value="1"/>
</dbReference>
<organism evidence="3 4">
    <name type="scientific">Rubripirellula lacrimiformis</name>
    <dbReference type="NCBI Taxonomy" id="1930273"/>
    <lineage>
        <taxon>Bacteria</taxon>
        <taxon>Pseudomonadati</taxon>
        <taxon>Planctomycetota</taxon>
        <taxon>Planctomycetia</taxon>
        <taxon>Pirellulales</taxon>
        <taxon>Pirellulaceae</taxon>
        <taxon>Rubripirellula</taxon>
    </lineage>
</organism>
<reference evidence="3 4" key="1">
    <citation type="submission" date="2019-02" db="EMBL/GenBank/DDBJ databases">
        <title>Deep-cultivation of Planctomycetes and their phenomic and genomic characterization uncovers novel biology.</title>
        <authorList>
            <person name="Wiegand S."/>
            <person name="Jogler M."/>
            <person name="Boedeker C."/>
            <person name="Pinto D."/>
            <person name="Vollmers J."/>
            <person name="Rivas-Marin E."/>
            <person name="Kohn T."/>
            <person name="Peeters S.H."/>
            <person name="Heuer A."/>
            <person name="Rast P."/>
            <person name="Oberbeckmann S."/>
            <person name="Bunk B."/>
            <person name="Jeske O."/>
            <person name="Meyerdierks A."/>
            <person name="Storesund J.E."/>
            <person name="Kallscheuer N."/>
            <person name="Luecker S."/>
            <person name="Lage O.M."/>
            <person name="Pohl T."/>
            <person name="Merkel B.J."/>
            <person name="Hornburger P."/>
            <person name="Mueller R.-W."/>
            <person name="Bruemmer F."/>
            <person name="Labrenz M."/>
            <person name="Spormann A.M."/>
            <person name="Op den Camp H."/>
            <person name="Overmann J."/>
            <person name="Amann R."/>
            <person name="Jetten M.S.M."/>
            <person name="Mascher T."/>
            <person name="Medema M.H."/>
            <person name="Devos D.P."/>
            <person name="Kaster A.-K."/>
            <person name="Ovreas L."/>
            <person name="Rohde M."/>
            <person name="Galperin M.Y."/>
            <person name="Jogler C."/>
        </authorList>
    </citation>
    <scope>NUCLEOTIDE SEQUENCE [LARGE SCALE GENOMIC DNA]</scope>
    <source>
        <strain evidence="3 4">K22_7</strain>
    </source>
</reference>
<evidence type="ECO:0000313" key="4">
    <source>
        <dbReference type="Proteomes" id="UP000318538"/>
    </source>
</evidence>
<keyword evidence="4" id="KW-1185">Reference proteome</keyword>